<feature type="domain" description="DprA winged helix" evidence="3">
    <location>
        <begin position="313"/>
        <end position="359"/>
    </location>
</feature>
<comment type="similarity">
    <text evidence="1">Belongs to the DprA/Smf family.</text>
</comment>
<dbReference type="Gene3D" id="1.10.10.10">
    <property type="entry name" value="Winged helix-like DNA-binding domain superfamily/Winged helix DNA-binding domain"/>
    <property type="match status" value="1"/>
</dbReference>
<dbReference type="Proteomes" id="UP000568664">
    <property type="component" value="Unassembled WGS sequence"/>
</dbReference>
<dbReference type="InterPro" id="IPR036388">
    <property type="entry name" value="WH-like_DNA-bd_sf"/>
</dbReference>
<evidence type="ECO:0000313" key="5">
    <source>
        <dbReference type="EMBL" id="NMP30824.1"/>
    </source>
</evidence>
<sequence length="366" mass="39620">MVKDEYQLWLALKLVPRLSIKRKLALVDTYGIVGLFQLTTNQLKSIGLNNKQISAITRPDRVYIDNILNQTEQFKSQLIHFGSPSYPKLLKEIYDPPLLLWVKGDTRLLNLTQIAMVGSRSATGLGRELAMRISSELANVAVVTSGMALGIDAACHQGALAVSGKTIAVIGTGIDKIYPARHKPLAKSIVEEGGAIVSEFIPGTHAKPGHFPRRNRIISGLSLGTVVVEAEIKSGSLVTAKIALEQNRDVFAVPGSPVNPMASGCNQLIKQGAKLIDCAADIVEELGIAIPTNFNKQPVEKSVKIREQGLLNETLLASVDYEVTPVDIVISRSKLPTDEVLTRLTMLELRGLVSAVPGGYLRLHRG</sequence>
<dbReference type="InterPro" id="IPR041614">
    <property type="entry name" value="DprA_WH"/>
</dbReference>
<evidence type="ECO:0000313" key="6">
    <source>
        <dbReference type="Proteomes" id="UP000568664"/>
    </source>
</evidence>
<dbReference type="AlphaFoldDB" id="A0A7Y0LAT4"/>
<feature type="domain" description="Smf/DprA SLOG" evidence="2">
    <location>
        <begin position="78"/>
        <end position="286"/>
    </location>
</feature>
<reference evidence="5 6" key="1">
    <citation type="submission" date="2020-04" db="EMBL/GenBank/DDBJ databases">
        <title>Thalassotalea sp. M1531, isolated from the surface of marine red alga.</title>
        <authorList>
            <person name="Pang L."/>
            <person name="Lu D.-C."/>
        </authorList>
    </citation>
    <scope>NUCLEOTIDE SEQUENCE [LARGE SCALE GENOMIC DNA]</scope>
    <source>
        <strain evidence="5 6">M1531</strain>
    </source>
</reference>
<dbReference type="Pfam" id="PF25317">
    <property type="entry name" value="SAM_SMF"/>
    <property type="match status" value="1"/>
</dbReference>
<evidence type="ECO:0000259" key="2">
    <source>
        <dbReference type="Pfam" id="PF02481"/>
    </source>
</evidence>
<dbReference type="NCBIfam" id="TIGR00732">
    <property type="entry name" value="dprA"/>
    <property type="match status" value="1"/>
</dbReference>
<dbReference type="SUPFAM" id="SSF102405">
    <property type="entry name" value="MCP/YpsA-like"/>
    <property type="match status" value="1"/>
</dbReference>
<dbReference type="Pfam" id="PF17782">
    <property type="entry name" value="WHD_DprA"/>
    <property type="match status" value="1"/>
</dbReference>
<evidence type="ECO:0000259" key="4">
    <source>
        <dbReference type="Pfam" id="PF25317"/>
    </source>
</evidence>
<dbReference type="InterPro" id="IPR003488">
    <property type="entry name" value="DprA"/>
</dbReference>
<proteinExistence type="inferred from homology"/>
<evidence type="ECO:0000256" key="1">
    <source>
        <dbReference type="ARBA" id="ARBA00006525"/>
    </source>
</evidence>
<comment type="caution">
    <text evidence="5">The sequence shown here is derived from an EMBL/GenBank/DDBJ whole genome shotgun (WGS) entry which is preliminary data.</text>
</comment>
<dbReference type="PANTHER" id="PTHR43022:SF1">
    <property type="entry name" value="PROTEIN SMF"/>
    <property type="match status" value="1"/>
</dbReference>
<accession>A0A7Y0LAT4</accession>
<evidence type="ECO:0000259" key="3">
    <source>
        <dbReference type="Pfam" id="PF17782"/>
    </source>
</evidence>
<dbReference type="RefSeq" id="WP_169074096.1">
    <property type="nucleotide sequence ID" value="NZ_JABBXH010000001.1"/>
</dbReference>
<dbReference type="InterPro" id="IPR057666">
    <property type="entry name" value="DrpA_SLOG"/>
</dbReference>
<dbReference type="PANTHER" id="PTHR43022">
    <property type="entry name" value="PROTEIN SMF"/>
    <property type="match status" value="1"/>
</dbReference>
<organism evidence="5 6">
    <name type="scientific">Thalassotalea algicola</name>
    <dbReference type="NCBI Taxonomy" id="2716224"/>
    <lineage>
        <taxon>Bacteria</taxon>
        <taxon>Pseudomonadati</taxon>
        <taxon>Pseudomonadota</taxon>
        <taxon>Gammaproteobacteria</taxon>
        <taxon>Alteromonadales</taxon>
        <taxon>Colwelliaceae</taxon>
        <taxon>Thalassotalea</taxon>
    </lineage>
</organism>
<name>A0A7Y0LAT4_9GAMM</name>
<dbReference type="EMBL" id="JABBXH010000001">
    <property type="protein sequence ID" value="NMP30824.1"/>
    <property type="molecule type" value="Genomic_DNA"/>
</dbReference>
<keyword evidence="6" id="KW-1185">Reference proteome</keyword>
<dbReference type="Gene3D" id="3.40.50.450">
    <property type="match status" value="1"/>
</dbReference>
<gene>
    <name evidence="5" type="primary">dprA</name>
    <name evidence="5" type="ORF">HII17_04540</name>
</gene>
<protein>
    <submittedName>
        <fullName evidence="5">DNA-protecting protein DprA</fullName>
    </submittedName>
</protein>
<dbReference type="GO" id="GO:0009294">
    <property type="term" value="P:DNA-mediated transformation"/>
    <property type="evidence" value="ECO:0007669"/>
    <property type="project" value="InterPro"/>
</dbReference>
<dbReference type="Pfam" id="PF02481">
    <property type="entry name" value="DNA_processg_A"/>
    <property type="match status" value="1"/>
</dbReference>
<feature type="domain" description="Smf/DprA SAM" evidence="4">
    <location>
        <begin position="7"/>
        <end position="68"/>
    </location>
</feature>
<dbReference type="InterPro" id="IPR057338">
    <property type="entry name" value="DprA_SAM"/>
</dbReference>